<reference evidence="1" key="1">
    <citation type="submission" date="2023-07" db="EMBL/GenBank/DDBJ databases">
        <authorList>
            <consortium name="AG Swart"/>
            <person name="Singh M."/>
            <person name="Singh A."/>
            <person name="Seah K."/>
            <person name="Emmerich C."/>
        </authorList>
    </citation>
    <scope>NUCLEOTIDE SEQUENCE</scope>
    <source>
        <strain evidence="1">DP1</strain>
    </source>
</reference>
<organism evidence="1 2">
    <name type="scientific">Euplotes crassus</name>
    <dbReference type="NCBI Taxonomy" id="5936"/>
    <lineage>
        <taxon>Eukaryota</taxon>
        <taxon>Sar</taxon>
        <taxon>Alveolata</taxon>
        <taxon>Ciliophora</taxon>
        <taxon>Intramacronucleata</taxon>
        <taxon>Spirotrichea</taxon>
        <taxon>Hypotrichia</taxon>
        <taxon>Euplotida</taxon>
        <taxon>Euplotidae</taxon>
        <taxon>Moneuplotes</taxon>
    </lineage>
</organism>
<protein>
    <submittedName>
        <fullName evidence="1">Uncharacterized protein</fullName>
    </submittedName>
</protein>
<sequence>MVIFTLKMMVVTNEAENIPNLTSMRKLRKQITTWINTYAKTNKQDKVARFIGYYKPLPTLIINAIKSEGVISQTEDGILIDWAILKLLLLKTRKTHDQSYFAPYFRSLK</sequence>
<comment type="caution">
    <text evidence="1">The sequence shown here is derived from an EMBL/GenBank/DDBJ whole genome shotgun (WGS) entry which is preliminary data.</text>
</comment>
<gene>
    <name evidence="1" type="ORF">ECRASSUSDP1_LOCUS8606</name>
</gene>
<keyword evidence="2" id="KW-1185">Reference proteome</keyword>
<evidence type="ECO:0000313" key="1">
    <source>
        <dbReference type="EMBL" id="CAI2367324.1"/>
    </source>
</evidence>
<dbReference type="AlphaFoldDB" id="A0AAD1UL43"/>
<accession>A0AAD1UL43</accession>
<name>A0AAD1UL43_EUPCR</name>
<dbReference type="EMBL" id="CAMPGE010008424">
    <property type="protein sequence ID" value="CAI2367324.1"/>
    <property type="molecule type" value="Genomic_DNA"/>
</dbReference>
<proteinExistence type="predicted"/>
<evidence type="ECO:0000313" key="2">
    <source>
        <dbReference type="Proteomes" id="UP001295684"/>
    </source>
</evidence>
<dbReference type="Proteomes" id="UP001295684">
    <property type="component" value="Unassembled WGS sequence"/>
</dbReference>